<feature type="coiled-coil region" evidence="1">
    <location>
        <begin position="14"/>
        <end position="45"/>
    </location>
</feature>
<feature type="compositionally biased region" description="Polar residues" evidence="2">
    <location>
        <begin position="542"/>
        <end position="551"/>
    </location>
</feature>
<feature type="compositionally biased region" description="Acidic residues" evidence="2">
    <location>
        <begin position="469"/>
        <end position="510"/>
    </location>
</feature>
<feature type="non-terminal residue" evidence="6">
    <location>
        <position position="839"/>
    </location>
</feature>
<feature type="domain" description="Duffy-binding-like" evidence="3">
    <location>
        <begin position="278"/>
        <end position="445"/>
    </location>
</feature>
<dbReference type="OrthoDB" id="378826at2759"/>
<feature type="domain" description="Plasmodium falciparum erythrocyte membrane protein 1 acidic terminal segment" evidence="4">
    <location>
        <begin position="613"/>
        <end position="831"/>
    </location>
</feature>
<dbReference type="Pfam" id="PF22672">
    <property type="entry name" value="DBL_C"/>
    <property type="match status" value="1"/>
</dbReference>
<name>A0A024WSH3_PLAFA</name>
<feature type="region of interest" description="Disordered" evidence="2">
    <location>
        <begin position="100"/>
        <end position="122"/>
    </location>
</feature>
<dbReference type="SUPFAM" id="SSF140924">
    <property type="entry name" value="Duffy binding domain-like"/>
    <property type="match status" value="2"/>
</dbReference>
<feature type="compositionally biased region" description="Pro residues" evidence="2">
    <location>
        <begin position="565"/>
        <end position="578"/>
    </location>
</feature>
<protein>
    <recommendedName>
        <fullName evidence="8">Duffy-binding-like domain-containing protein</fullName>
    </recommendedName>
</protein>
<dbReference type="InterPro" id="IPR029211">
    <property type="entry name" value="PfEMP1_ATS"/>
</dbReference>
<dbReference type="EMBL" id="KI925527">
    <property type="protein sequence ID" value="ETW50189.1"/>
    <property type="molecule type" value="Genomic_DNA"/>
</dbReference>
<evidence type="ECO:0000259" key="4">
    <source>
        <dbReference type="Pfam" id="PF15445"/>
    </source>
</evidence>
<dbReference type="Pfam" id="PF15445">
    <property type="entry name" value="ATS"/>
    <property type="match status" value="1"/>
</dbReference>
<reference evidence="6 7" key="2">
    <citation type="submission" date="2013-02" db="EMBL/GenBank/DDBJ databases">
        <title>The Genome Sequence of Plasmodium falciparum MaliPS096_E11.</title>
        <authorList>
            <consortium name="The Broad Institute Genome Sequencing Platform"/>
            <consortium name="The Broad Institute Genome Sequencing Center for Infectious Disease"/>
            <person name="Neafsey D."/>
            <person name="Cheeseman I."/>
            <person name="Volkman S."/>
            <person name="Adams J."/>
            <person name="Walker B."/>
            <person name="Young S.K."/>
            <person name="Zeng Q."/>
            <person name="Gargeya S."/>
            <person name="Fitzgerald M."/>
            <person name="Haas B."/>
            <person name="Abouelleil A."/>
            <person name="Alvarado L."/>
            <person name="Arachchi H.M."/>
            <person name="Berlin A.M."/>
            <person name="Chapman S.B."/>
            <person name="Dewar J."/>
            <person name="Goldberg J."/>
            <person name="Griggs A."/>
            <person name="Gujja S."/>
            <person name="Hansen M."/>
            <person name="Howarth C."/>
            <person name="Imamovic A."/>
            <person name="Larimer J."/>
            <person name="McCowan C."/>
            <person name="Murphy C."/>
            <person name="Neiman D."/>
            <person name="Pearson M."/>
            <person name="Priest M."/>
            <person name="Roberts A."/>
            <person name="Saif S."/>
            <person name="Shea T."/>
            <person name="Sisk P."/>
            <person name="Sykes S."/>
            <person name="Wortman J."/>
            <person name="Nusbaum C."/>
            <person name="Birren B."/>
        </authorList>
    </citation>
    <scope>NUCLEOTIDE SEQUENCE [LARGE SCALE GENOMIC DNA]</scope>
    <source>
        <strain evidence="6 7">MaliPS096_E11</strain>
    </source>
</reference>
<feature type="domain" description="Duffy-binding-like" evidence="5">
    <location>
        <begin position="12"/>
        <end position="102"/>
    </location>
</feature>
<evidence type="ECO:0000313" key="7">
    <source>
        <dbReference type="Proteomes" id="UP000030699"/>
    </source>
</evidence>
<dbReference type="FunFam" id="1.10.1900.40:FF:000002">
    <property type="entry name" value="Erythrocyte membrane protein 1, PfEMP1"/>
    <property type="match status" value="1"/>
</dbReference>
<accession>A0A024WSH3</accession>
<dbReference type="Proteomes" id="UP000030699">
    <property type="component" value="Unassembled WGS sequence"/>
</dbReference>
<sequence>MATIAKKLNERLWIDKKKEEFDKQKNKYDKEIKKYINEASGIRRQKRGASTTNYDGYEKKFYKELQSNGYGTIDKFLEKLSAEDVCKRVEDDKGGTIHFEKVNSGSASVPGGGTSDTSGTNDENKGTFYRSKYCQPCPHCGVKREGNDWKEKNNDNCKRGNLYRPNKDAPPTPINFLYSGEGETEIKEKLEAFCEEKNGSDGGGGGGNSEKKELYDEWKCYEFKQLTKVGEGEDDDLEYNNDVQNAGGLCILKKEKKGVEETNSQKEPDEIQKTYNDFFNFWVAHMLKDSIYWRTKKLDKCINNTNGKQTKCKNGCNTKCECFKRWVEQKKEKEWKPIKDHFGKQEDMRKQIGKDTDPGIILEGVLKLQFLNENNEEKSENSLNAQEAEELKHLRQMLQETAVVNGVASASGSSSGGVTEQKTIMDKLIEHEENEATKCKDCEQPKAPTAGGGARSLPDEPTEDRSQQPDDDDEEEDDEDGDEGAGEGEGDGQESEETVEEEPPAVENPEENTVAQPKICPEQAPPKQEEEDGCKPAAEETVPSSDENQPETPVIKPEEEAPAPDVEPPPPAPAAPPEVPKEDKKATKPKKPRIQHPNPWEHPIVIPSLATSTLMWTVGIGFATFTYFFLKKKTKSSVGNLFQILQIPKSDYDIPTKLSPNRYIPYTSGKYRGKRYIYLEGDSGTDSGYTDHYSDITSSESEYEEMDINDIYVPGSPKYKTLIEVVLEPSKRDTQNDIHNDIPSDIPSSDTPPPITDDEWNKLKKDFISNMLQNTQNTEPNILRDNVDNNTHPTTSHHNVEEKPFIMSIHDRNLFSGEEYNYDMFNSGNNPINISDSTN</sequence>
<dbReference type="Gene3D" id="1.10.1900.40">
    <property type="entry name" value="Acidic terminal segments, variant surface antigen of PfEMP1"/>
    <property type="match status" value="1"/>
</dbReference>
<dbReference type="FunFam" id="1.20.58.830:FF:000004">
    <property type="entry name" value="Erythrocyte membrane protein 1, PfEMP1"/>
    <property type="match status" value="1"/>
</dbReference>
<evidence type="ECO:0000256" key="1">
    <source>
        <dbReference type="SAM" id="Coils"/>
    </source>
</evidence>
<feature type="region of interest" description="Disordered" evidence="2">
    <location>
        <begin position="435"/>
        <end position="603"/>
    </location>
</feature>
<evidence type="ECO:0008006" key="8">
    <source>
        <dbReference type="Google" id="ProtNLM"/>
    </source>
</evidence>
<dbReference type="Pfam" id="PF03011">
    <property type="entry name" value="PFEMP"/>
    <property type="match status" value="1"/>
</dbReference>
<dbReference type="InterPro" id="IPR004258">
    <property type="entry name" value="DBL"/>
</dbReference>
<keyword evidence="1" id="KW-0175">Coiled coil</keyword>
<organism evidence="6 7">
    <name type="scientific">Plasmodium falciparum MaliPS096_E11</name>
    <dbReference type="NCBI Taxonomy" id="1036727"/>
    <lineage>
        <taxon>Eukaryota</taxon>
        <taxon>Sar</taxon>
        <taxon>Alveolata</taxon>
        <taxon>Apicomplexa</taxon>
        <taxon>Aconoidasida</taxon>
        <taxon>Haemosporida</taxon>
        <taxon>Plasmodiidae</taxon>
        <taxon>Plasmodium</taxon>
        <taxon>Plasmodium (Laverania)</taxon>
    </lineage>
</organism>
<gene>
    <name evidence="6" type="ORF">PFMALIP_01733</name>
</gene>
<evidence type="ECO:0000259" key="5">
    <source>
        <dbReference type="Pfam" id="PF22672"/>
    </source>
</evidence>
<evidence type="ECO:0000313" key="6">
    <source>
        <dbReference type="EMBL" id="ETW50189.1"/>
    </source>
</evidence>
<reference evidence="6 7" key="1">
    <citation type="submission" date="2013-02" db="EMBL/GenBank/DDBJ databases">
        <title>The Genome Annotation of Plasmodium falciparum MaliPS096_E11.</title>
        <authorList>
            <consortium name="The Broad Institute Genome Sequencing Platform"/>
            <consortium name="The Broad Institute Genome Sequencing Center for Infectious Disease"/>
            <person name="Neafsey D."/>
            <person name="Hoffman S."/>
            <person name="Volkman S."/>
            <person name="Rosenthal P."/>
            <person name="Walker B."/>
            <person name="Young S.K."/>
            <person name="Zeng Q."/>
            <person name="Gargeya S."/>
            <person name="Fitzgerald M."/>
            <person name="Haas B."/>
            <person name="Abouelleil A."/>
            <person name="Allen A.W."/>
            <person name="Alvarado L."/>
            <person name="Arachchi H.M."/>
            <person name="Berlin A.M."/>
            <person name="Chapman S.B."/>
            <person name="Gainer-Dewar J."/>
            <person name="Goldberg J."/>
            <person name="Griggs A."/>
            <person name="Gujja S."/>
            <person name="Hansen M."/>
            <person name="Howarth C."/>
            <person name="Imamovic A."/>
            <person name="Ireland A."/>
            <person name="Larimer J."/>
            <person name="McCowan C."/>
            <person name="Murphy C."/>
            <person name="Pearson M."/>
            <person name="Poon T.W."/>
            <person name="Priest M."/>
            <person name="Roberts A."/>
            <person name="Saif S."/>
            <person name="Shea T."/>
            <person name="Sisk P."/>
            <person name="Sykes S."/>
            <person name="Wortman J."/>
            <person name="Nusbaum C."/>
            <person name="Birren B."/>
        </authorList>
    </citation>
    <scope>NUCLEOTIDE SEQUENCE [LARGE SCALE GENOMIC DNA]</scope>
    <source>
        <strain evidence="6 7">MaliPS096_E11</strain>
    </source>
</reference>
<dbReference type="InterPro" id="IPR054595">
    <property type="entry name" value="DBL_C"/>
</dbReference>
<dbReference type="Gene3D" id="1.20.58.830">
    <property type="match status" value="1"/>
</dbReference>
<dbReference type="InterPro" id="IPR044932">
    <property type="entry name" value="PfEMP1_ATS_sf"/>
</dbReference>
<evidence type="ECO:0000259" key="3">
    <source>
        <dbReference type="Pfam" id="PF03011"/>
    </source>
</evidence>
<proteinExistence type="predicted"/>
<evidence type="ECO:0000256" key="2">
    <source>
        <dbReference type="SAM" id="MobiDB-lite"/>
    </source>
</evidence>
<feature type="compositionally biased region" description="Basic and acidic residues" evidence="2">
    <location>
        <begin position="435"/>
        <end position="444"/>
    </location>
</feature>
<dbReference type="AlphaFoldDB" id="A0A024WSH3"/>